<dbReference type="PROSITE" id="PS51767">
    <property type="entry name" value="PEPTIDASE_A1"/>
    <property type="match status" value="1"/>
</dbReference>
<evidence type="ECO:0000256" key="4">
    <source>
        <dbReference type="ARBA" id="ARBA00022801"/>
    </source>
</evidence>
<evidence type="ECO:0000256" key="5">
    <source>
        <dbReference type="PIRSR" id="PIRSR601461-1"/>
    </source>
</evidence>
<proteinExistence type="inferred from homology"/>
<feature type="active site" evidence="5">
    <location>
        <position position="110"/>
    </location>
</feature>
<keyword evidence="4 6" id="KW-0378">Hydrolase</keyword>
<feature type="domain" description="Peptidase A1" evidence="8">
    <location>
        <begin position="92"/>
        <end position="403"/>
    </location>
</feature>
<evidence type="ECO:0000256" key="2">
    <source>
        <dbReference type="ARBA" id="ARBA00022670"/>
    </source>
</evidence>
<dbReference type="Pfam" id="PF00026">
    <property type="entry name" value="Asp"/>
    <property type="match status" value="1"/>
</dbReference>
<dbReference type="PROSITE" id="PS00141">
    <property type="entry name" value="ASP_PROTEASE"/>
    <property type="match status" value="1"/>
</dbReference>
<dbReference type="EMBL" id="CP034204">
    <property type="protein sequence ID" value="QBZ55090.1"/>
    <property type="molecule type" value="Genomic_DNA"/>
</dbReference>
<dbReference type="PRINTS" id="PR00792">
    <property type="entry name" value="PEPSIN"/>
</dbReference>
<dbReference type="CDD" id="cd06097">
    <property type="entry name" value="Aspergillopepsin_like"/>
    <property type="match status" value="1"/>
</dbReference>
<dbReference type="InterPro" id="IPR001461">
    <property type="entry name" value="Aspartic_peptidase_A1"/>
</dbReference>
<dbReference type="SUPFAM" id="SSF50630">
    <property type="entry name" value="Acid proteases"/>
    <property type="match status" value="1"/>
</dbReference>
<sequence>MPSFTQSLTWAVAAAALAVAMPVDTKVGGTTTLTQVANPNFVAKSGVQAMAQVFRKYNKPLPPNIAAAVANATVSRRDGSATTRPESNDKEYLTPVKIGTPGTTLNLDFDTGSSDLWVFSSDLSARSRSGHSFYSPGRSSTAREMSGASWQIRYGDGSGASGNVYTDVVDIGGVVSQNQAVETASQISAQFTQDSNNDGLVGLAFSSINTVQPNRQLTFFDKVKGSLGQPILGVDLRHNAPGAYDFGFADSTRYTGSISYVPVDNSQGFWAFTANGYSVSGGSSNPDVQMTGIADTGTSLLLLDDSIVSDYYANTGAQNDASQGGYVFDCGTQLPDFSFNVGSNTITIPGSLMNYATVQDGSSTCFGGLQSNNGVGQSIFGDIALKAAYVVFDNSDSPQLGWANKNI</sequence>
<feature type="chain" id="PRO_5020736250" description="Peptidase A1 domain-containing protein" evidence="7">
    <location>
        <begin position="21"/>
        <end position="407"/>
    </location>
</feature>
<dbReference type="GO" id="GO:0006508">
    <property type="term" value="P:proteolysis"/>
    <property type="evidence" value="ECO:0007669"/>
    <property type="project" value="UniProtKB-KW"/>
</dbReference>
<dbReference type="PANTHER" id="PTHR47966:SF2">
    <property type="entry name" value="ASPERGILLOPEPSIN-1-RELATED"/>
    <property type="match status" value="1"/>
</dbReference>
<dbReference type="GO" id="GO:0004190">
    <property type="term" value="F:aspartic-type endopeptidase activity"/>
    <property type="evidence" value="ECO:0007669"/>
    <property type="project" value="UniProtKB-KW"/>
</dbReference>
<dbReference type="InterPro" id="IPR001969">
    <property type="entry name" value="Aspartic_peptidase_AS"/>
</dbReference>
<dbReference type="AlphaFoldDB" id="A0A4P7N543"/>
<evidence type="ECO:0000256" key="3">
    <source>
        <dbReference type="ARBA" id="ARBA00022750"/>
    </source>
</evidence>
<organism evidence="9 10">
    <name type="scientific">Pyricularia oryzae</name>
    <name type="common">Rice blast fungus</name>
    <name type="synonym">Magnaporthe oryzae</name>
    <dbReference type="NCBI Taxonomy" id="318829"/>
    <lineage>
        <taxon>Eukaryota</taxon>
        <taxon>Fungi</taxon>
        <taxon>Dikarya</taxon>
        <taxon>Ascomycota</taxon>
        <taxon>Pezizomycotina</taxon>
        <taxon>Sordariomycetes</taxon>
        <taxon>Sordariomycetidae</taxon>
        <taxon>Magnaporthales</taxon>
        <taxon>Pyriculariaceae</taxon>
        <taxon>Pyricularia</taxon>
    </lineage>
</organism>
<reference evidence="9 10" key="1">
    <citation type="journal article" date="2019" name="Mol. Biol. Evol.">
        <title>Blast fungal genomes show frequent chromosomal changes, gene gains and losses, and effector gene turnover.</title>
        <authorList>
            <person name="Gomez Luciano L.B."/>
            <person name="Jason Tsai I."/>
            <person name="Chuma I."/>
            <person name="Tosa Y."/>
            <person name="Chen Y.H."/>
            <person name="Li J.Y."/>
            <person name="Li M.Y."/>
            <person name="Jade Lu M.Y."/>
            <person name="Nakayashiki H."/>
            <person name="Li W.H."/>
        </authorList>
    </citation>
    <scope>NUCLEOTIDE SEQUENCE [LARGE SCALE GENOMIC DNA]</scope>
    <source>
        <strain evidence="9">MZ5-1-6</strain>
    </source>
</reference>
<evidence type="ECO:0000313" key="10">
    <source>
        <dbReference type="Proteomes" id="UP000294847"/>
    </source>
</evidence>
<dbReference type="InterPro" id="IPR033121">
    <property type="entry name" value="PEPTIDASE_A1"/>
</dbReference>
<gene>
    <name evidence="9" type="ORF">PoMZ_10806</name>
</gene>
<evidence type="ECO:0000313" key="9">
    <source>
        <dbReference type="EMBL" id="QBZ55090.1"/>
    </source>
</evidence>
<dbReference type="FunFam" id="2.40.70.10:FF:000026">
    <property type="entry name" value="Endothiapepsin"/>
    <property type="match status" value="1"/>
</dbReference>
<evidence type="ECO:0000256" key="6">
    <source>
        <dbReference type="RuleBase" id="RU000454"/>
    </source>
</evidence>
<feature type="signal peptide" evidence="7">
    <location>
        <begin position="1"/>
        <end position="20"/>
    </location>
</feature>
<dbReference type="Proteomes" id="UP000294847">
    <property type="component" value="Chromosome 1"/>
</dbReference>
<dbReference type="PANTHER" id="PTHR47966">
    <property type="entry name" value="BETA-SITE APP-CLEAVING ENZYME, ISOFORM A-RELATED"/>
    <property type="match status" value="1"/>
</dbReference>
<feature type="active site" evidence="5">
    <location>
        <position position="295"/>
    </location>
</feature>
<evidence type="ECO:0000256" key="1">
    <source>
        <dbReference type="ARBA" id="ARBA00007447"/>
    </source>
</evidence>
<dbReference type="Gene3D" id="2.40.70.10">
    <property type="entry name" value="Acid Proteases"/>
    <property type="match status" value="2"/>
</dbReference>
<keyword evidence="2 6" id="KW-0645">Protease</keyword>
<dbReference type="InterPro" id="IPR021109">
    <property type="entry name" value="Peptidase_aspartic_dom_sf"/>
</dbReference>
<dbReference type="FunFam" id="2.40.70.10:FF:000024">
    <property type="entry name" value="Endothiapepsin"/>
    <property type="match status" value="1"/>
</dbReference>
<keyword evidence="7" id="KW-0732">Signal</keyword>
<name>A0A4P7N543_PYROR</name>
<dbReference type="InterPro" id="IPR034163">
    <property type="entry name" value="Aspergillopepsin-like_cat_dom"/>
</dbReference>
<comment type="similarity">
    <text evidence="1 6">Belongs to the peptidase A1 family.</text>
</comment>
<evidence type="ECO:0000259" key="8">
    <source>
        <dbReference type="PROSITE" id="PS51767"/>
    </source>
</evidence>
<evidence type="ECO:0000256" key="7">
    <source>
        <dbReference type="SAM" id="SignalP"/>
    </source>
</evidence>
<keyword evidence="3 6" id="KW-0064">Aspartyl protease</keyword>
<protein>
    <recommendedName>
        <fullName evidence="8">Peptidase A1 domain-containing protein</fullName>
    </recommendedName>
</protein>
<accession>A0A4P7N543</accession>